<dbReference type="Gene3D" id="3.40.718.10">
    <property type="entry name" value="Isopropylmalate Dehydrogenase"/>
    <property type="match status" value="1"/>
</dbReference>
<evidence type="ECO:0000256" key="1">
    <source>
        <dbReference type="SAM" id="Phobius"/>
    </source>
</evidence>
<dbReference type="eggNOG" id="KOG0784">
    <property type="taxonomic scope" value="Eukaryota"/>
</dbReference>
<feature type="transmembrane region" description="Helical" evidence="1">
    <location>
        <begin position="165"/>
        <end position="186"/>
    </location>
</feature>
<dbReference type="EMBL" id="CM001880">
    <property type="protein sequence ID" value="EOX97483.1"/>
    <property type="molecule type" value="Genomic_DNA"/>
</dbReference>
<dbReference type="HOGENOM" id="CLU_1279631_0_0_1"/>
<proteinExistence type="predicted"/>
<evidence type="ECO:0000313" key="3">
    <source>
        <dbReference type="Proteomes" id="UP000026915"/>
    </source>
</evidence>
<dbReference type="STRING" id="3641.A0A061E5C4"/>
<accession>A0A061E5C4</accession>
<dbReference type="SUPFAM" id="SSF53659">
    <property type="entry name" value="Isocitrate/Isopropylmalate dehydrogenase-like"/>
    <property type="match status" value="1"/>
</dbReference>
<keyword evidence="1" id="KW-0472">Membrane</keyword>
<keyword evidence="1" id="KW-0812">Transmembrane</keyword>
<dbReference type="Proteomes" id="UP000026915">
    <property type="component" value="Chromosome 2"/>
</dbReference>
<name>A0A061E5C4_THECC</name>
<sequence>MVRGCDEDDDNFDAKAPLLGLNQSGSGTATTQVLCQETIPMYEVYIYPNHAESVKGFGICHTSLLVVPNLITYPKSKTRFASAVLNNRRKVTSVYKPFCNDWLFLESCRKAVSKYPNIGYEEIIPEKCLMQLHSNLEIFDVLVDLTFVDDTGFLMLLLFSNPFDAAAFLSTAALCIVRLCFGAASFGGRRTLLGKGSSALTGEGELEVPAGGLPHF</sequence>
<evidence type="ECO:0000313" key="2">
    <source>
        <dbReference type="EMBL" id="EOX97483.1"/>
    </source>
</evidence>
<keyword evidence="3" id="KW-1185">Reference proteome</keyword>
<dbReference type="Gramene" id="EOX97483">
    <property type="protein sequence ID" value="EOX97483"/>
    <property type="gene ID" value="TCM_006483"/>
</dbReference>
<keyword evidence="1" id="KW-1133">Transmembrane helix</keyword>
<reference evidence="2 3" key="1">
    <citation type="journal article" date="2013" name="Genome Biol.">
        <title>The genome sequence of the most widely cultivated cacao type and its use to identify candidate genes regulating pod color.</title>
        <authorList>
            <person name="Motamayor J.C."/>
            <person name="Mockaitis K."/>
            <person name="Schmutz J."/>
            <person name="Haiminen N."/>
            <person name="Iii D.L."/>
            <person name="Cornejo O."/>
            <person name="Findley S.D."/>
            <person name="Zheng P."/>
            <person name="Utro F."/>
            <person name="Royaert S."/>
            <person name="Saski C."/>
            <person name="Jenkins J."/>
            <person name="Podicheti R."/>
            <person name="Zhao M."/>
            <person name="Scheffler B.E."/>
            <person name="Stack J.C."/>
            <person name="Feltus F.A."/>
            <person name="Mustiga G.M."/>
            <person name="Amores F."/>
            <person name="Phillips W."/>
            <person name="Marelli J.P."/>
            <person name="May G.D."/>
            <person name="Shapiro H."/>
            <person name="Ma J."/>
            <person name="Bustamante C.D."/>
            <person name="Schnell R.J."/>
            <person name="Main D."/>
            <person name="Gilbert D."/>
            <person name="Parida L."/>
            <person name="Kuhn D.N."/>
        </authorList>
    </citation>
    <scope>NUCLEOTIDE SEQUENCE [LARGE SCALE GENOMIC DNA]</scope>
    <source>
        <strain evidence="3">cv. Matina 1-6</strain>
    </source>
</reference>
<organism evidence="2 3">
    <name type="scientific">Theobroma cacao</name>
    <name type="common">Cacao</name>
    <name type="synonym">Cocoa</name>
    <dbReference type="NCBI Taxonomy" id="3641"/>
    <lineage>
        <taxon>Eukaryota</taxon>
        <taxon>Viridiplantae</taxon>
        <taxon>Streptophyta</taxon>
        <taxon>Embryophyta</taxon>
        <taxon>Tracheophyta</taxon>
        <taxon>Spermatophyta</taxon>
        <taxon>Magnoliopsida</taxon>
        <taxon>eudicotyledons</taxon>
        <taxon>Gunneridae</taxon>
        <taxon>Pentapetalae</taxon>
        <taxon>rosids</taxon>
        <taxon>malvids</taxon>
        <taxon>Malvales</taxon>
        <taxon>Malvaceae</taxon>
        <taxon>Byttnerioideae</taxon>
        <taxon>Theobroma</taxon>
    </lineage>
</organism>
<dbReference type="InParanoid" id="A0A061E5C4"/>
<gene>
    <name evidence="2" type="ORF">TCM_006483</name>
</gene>
<protein>
    <submittedName>
        <fullName evidence="2">Uncharacterized protein</fullName>
    </submittedName>
</protein>
<dbReference type="AlphaFoldDB" id="A0A061E5C4"/>